<name>A0A433QYY9_9FUNG</name>
<keyword evidence="3" id="KW-1185">Reference proteome</keyword>
<organism evidence="2 3">
    <name type="scientific">Jimgerdemannia flammicorona</name>
    <dbReference type="NCBI Taxonomy" id="994334"/>
    <lineage>
        <taxon>Eukaryota</taxon>
        <taxon>Fungi</taxon>
        <taxon>Fungi incertae sedis</taxon>
        <taxon>Mucoromycota</taxon>
        <taxon>Mucoromycotina</taxon>
        <taxon>Endogonomycetes</taxon>
        <taxon>Endogonales</taxon>
        <taxon>Endogonaceae</taxon>
        <taxon>Jimgerdemannia</taxon>
    </lineage>
</organism>
<dbReference type="Proteomes" id="UP000274822">
    <property type="component" value="Unassembled WGS sequence"/>
</dbReference>
<feature type="region of interest" description="Disordered" evidence="1">
    <location>
        <begin position="1"/>
        <end position="30"/>
    </location>
</feature>
<accession>A0A433QYY9</accession>
<dbReference type="EMBL" id="RBNJ01000261">
    <property type="protein sequence ID" value="RUS34994.1"/>
    <property type="molecule type" value="Genomic_DNA"/>
</dbReference>
<reference evidence="2 3" key="1">
    <citation type="journal article" date="2018" name="New Phytol.">
        <title>Phylogenomics of Endogonaceae and evolution of mycorrhizas within Mucoromycota.</title>
        <authorList>
            <person name="Chang Y."/>
            <person name="Desiro A."/>
            <person name="Na H."/>
            <person name="Sandor L."/>
            <person name="Lipzen A."/>
            <person name="Clum A."/>
            <person name="Barry K."/>
            <person name="Grigoriev I.V."/>
            <person name="Martin F.M."/>
            <person name="Stajich J.E."/>
            <person name="Smith M.E."/>
            <person name="Bonito G."/>
            <person name="Spatafora J.W."/>
        </authorList>
    </citation>
    <scope>NUCLEOTIDE SEQUENCE [LARGE SCALE GENOMIC DNA]</scope>
    <source>
        <strain evidence="2 3">AD002</strain>
    </source>
</reference>
<evidence type="ECO:0000313" key="3">
    <source>
        <dbReference type="Proteomes" id="UP000274822"/>
    </source>
</evidence>
<comment type="caution">
    <text evidence="2">The sequence shown here is derived from an EMBL/GenBank/DDBJ whole genome shotgun (WGS) entry which is preliminary data.</text>
</comment>
<proteinExistence type="predicted"/>
<evidence type="ECO:0000313" key="2">
    <source>
        <dbReference type="EMBL" id="RUS34994.1"/>
    </source>
</evidence>
<protein>
    <submittedName>
        <fullName evidence="2">Uncharacterized protein</fullName>
    </submittedName>
</protein>
<sequence>MSAKEPGPLPQSSSKKHHENLPSVRRARPPVGWHKTVAQLPHSTTVWAWLNTVVMLKQPMKITEEIGKD</sequence>
<dbReference type="AlphaFoldDB" id="A0A433QYY9"/>
<evidence type="ECO:0000256" key="1">
    <source>
        <dbReference type="SAM" id="MobiDB-lite"/>
    </source>
</evidence>
<gene>
    <name evidence="2" type="ORF">BC938DRAFT_477088</name>
</gene>